<evidence type="ECO:0000259" key="2">
    <source>
        <dbReference type="Pfam" id="PF00582"/>
    </source>
</evidence>
<organism evidence="3 4">
    <name type="scientific">Halococcus salifodinae DSM 8989</name>
    <dbReference type="NCBI Taxonomy" id="1227456"/>
    <lineage>
        <taxon>Archaea</taxon>
        <taxon>Methanobacteriati</taxon>
        <taxon>Methanobacteriota</taxon>
        <taxon>Stenosarchaea group</taxon>
        <taxon>Halobacteria</taxon>
        <taxon>Halobacteriales</taxon>
        <taxon>Halococcaceae</taxon>
        <taxon>Halococcus</taxon>
    </lineage>
</organism>
<evidence type="ECO:0000256" key="1">
    <source>
        <dbReference type="ARBA" id="ARBA00008791"/>
    </source>
</evidence>
<dbReference type="OrthoDB" id="105697at2157"/>
<dbReference type="EMBL" id="AOME01000103">
    <property type="protein sequence ID" value="EMA48127.1"/>
    <property type="molecule type" value="Genomic_DNA"/>
</dbReference>
<dbReference type="InterPro" id="IPR006016">
    <property type="entry name" value="UspA"/>
</dbReference>
<keyword evidence="4" id="KW-1185">Reference proteome</keyword>
<dbReference type="PRINTS" id="PR01438">
    <property type="entry name" value="UNVRSLSTRESS"/>
</dbReference>
<dbReference type="InterPro" id="IPR006015">
    <property type="entry name" value="Universal_stress_UspA"/>
</dbReference>
<comment type="similarity">
    <text evidence="1">Belongs to the universal stress protein A family.</text>
</comment>
<dbReference type="Proteomes" id="UP000011625">
    <property type="component" value="Unassembled WGS sequence"/>
</dbReference>
<sequence length="146" mass="15694">MYEHVLLPTDGSEAAANAANEAFGVATNNTATLHILSIVDITSGPLNVRGGDERFDQAEADGEEIVTETMEQAKQSGVENVITSVKRGTPDEMIRDYAGDNDIDLIIMGTHGRSGLDRHLIGSVTEKVVRQAKPSVLTVRMADDEE</sequence>
<protein>
    <submittedName>
        <fullName evidence="3">UspA domain-containing protein</fullName>
    </submittedName>
</protein>
<gene>
    <name evidence="3" type="ORF">C450_20256</name>
</gene>
<dbReference type="PANTHER" id="PTHR46268">
    <property type="entry name" value="STRESS RESPONSE PROTEIN NHAX"/>
    <property type="match status" value="1"/>
</dbReference>
<reference evidence="3 4" key="1">
    <citation type="journal article" date="2014" name="PLoS Genet.">
        <title>Phylogenetically driven sequencing of extremely halophilic archaea reveals strategies for static and dynamic osmo-response.</title>
        <authorList>
            <person name="Becker E.A."/>
            <person name="Seitzer P.M."/>
            <person name="Tritt A."/>
            <person name="Larsen D."/>
            <person name="Krusor M."/>
            <person name="Yao A.I."/>
            <person name="Wu D."/>
            <person name="Madern D."/>
            <person name="Eisen J.A."/>
            <person name="Darling A.E."/>
            <person name="Facciotti M.T."/>
        </authorList>
    </citation>
    <scope>NUCLEOTIDE SEQUENCE [LARGE SCALE GENOMIC DNA]</scope>
    <source>
        <strain evidence="3 4">DSM 8989</strain>
    </source>
</reference>
<dbReference type="AlphaFoldDB" id="M0MQY0"/>
<dbReference type="CDD" id="cd00293">
    <property type="entry name" value="USP-like"/>
    <property type="match status" value="1"/>
</dbReference>
<proteinExistence type="inferred from homology"/>
<comment type="caution">
    <text evidence="3">The sequence shown here is derived from an EMBL/GenBank/DDBJ whole genome shotgun (WGS) entry which is preliminary data.</text>
</comment>
<evidence type="ECO:0000313" key="3">
    <source>
        <dbReference type="EMBL" id="EMA48127.1"/>
    </source>
</evidence>
<dbReference type="RefSeq" id="WP_005046822.1">
    <property type="nucleotide sequence ID" value="NZ_AOME01000103.1"/>
</dbReference>
<name>M0MQY0_9EURY</name>
<dbReference type="InterPro" id="IPR014729">
    <property type="entry name" value="Rossmann-like_a/b/a_fold"/>
</dbReference>
<dbReference type="Gene3D" id="3.40.50.620">
    <property type="entry name" value="HUPs"/>
    <property type="match status" value="1"/>
</dbReference>
<accession>M0MQY0</accession>
<dbReference type="Pfam" id="PF00582">
    <property type="entry name" value="Usp"/>
    <property type="match status" value="1"/>
</dbReference>
<dbReference type="PANTHER" id="PTHR46268:SF6">
    <property type="entry name" value="UNIVERSAL STRESS PROTEIN UP12"/>
    <property type="match status" value="1"/>
</dbReference>
<dbReference type="SUPFAM" id="SSF52402">
    <property type="entry name" value="Adenine nucleotide alpha hydrolases-like"/>
    <property type="match status" value="1"/>
</dbReference>
<feature type="domain" description="UspA" evidence="2">
    <location>
        <begin position="1"/>
        <end position="140"/>
    </location>
</feature>
<evidence type="ECO:0000313" key="4">
    <source>
        <dbReference type="Proteomes" id="UP000011625"/>
    </source>
</evidence>